<sequence>MKIFKMLLSLIAIGLIIYNFTKVDFNAPFEDDSVVAFITIFASMCALILLQILRISQKIDKQYKTRK</sequence>
<reference evidence="1 2" key="1">
    <citation type="journal article" date="2018" name="Nat. Biotechnol.">
        <title>A standardized bacterial taxonomy based on genome phylogeny substantially revises the tree of life.</title>
        <authorList>
            <person name="Parks D.H."/>
            <person name="Chuvochina M."/>
            <person name="Waite D.W."/>
            <person name="Rinke C."/>
            <person name="Skarshewski A."/>
            <person name="Chaumeil P.A."/>
            <person name="Hugenholtz P."/>
        </authorList>
    </citation>
    <scope>NUCLEOTIDE SEQUENCE [LARGE SCALE GENOMIC DNA]</scope>
    <source>
        <strain evidence="1">UBA10227</strain>
    </source>
</reference>
<dbReference type="RefSeq" id="WP_040491308.1">
    <property type="nucleotide sequence ID" value="NZ_ANLA01000004.1"/>
</dbReference>
<comment type="caution">
    <text evidence="1">The sequence shown here is derived from an EMBL/GenBank/DDBJ whole genome shotgun (WGS) entry which is preliminary data.</text>
</comment>
<gene>
    <name evidence="1" type="ORF">DHV22_18350</name>
</gene>
<evidence type="ECO:0000313" key="2">
    <source>
        <dbReference type="Proteomes" id="UP000263268"/>
    </source>
</evidence>
<dbReference type="AlphaFoldDB" id="A0A3D6BX02"/>
<protein>
    <submittedName>
        <fullName evidence="1">Uncharacterized protein</fullName>
    </submittedName>
</protein>
<evidence type="ECO:0000313" key="1">
    <source>
        <dbReference type="EMBL" id="HCY83404.1"/>
    </source>
</evidence>
<dbReference type="EMBL" id="DPRK01000296">
    <property type="protein sequence ID" value="HCY83404.1"/>
    <property type="molecule type" value="Genomic_DNA"/>
</dbReference>
<accession>A0A3D6BX02</accession>
<organism evidence="1 2">
    <name type="scientific">Xanthomarina gelatinilytica</name>
    <dbReference type="NCBI Taxonomy" id="1137281"/>
    <lineage>
        <taxon>Bacteria</taxon>
        <taxon>Pseudomonadati</taxon>
        <taxon>Bacteroidota</taxon>
        <taxon>Flavobacteriia</taxon>
        <taxon>Flavobacteriales</taxon>
        <taxon>Flavobacteriaceae</taxon>
        <taxon>Xanthomarina</taxon>
    </lineage>
</organism>
<name>A0A3D6BX02_9FLAO</name>
<proteinExistence type="predicted"/>
<dbReference type="Proteomes" id="UP000263268">
    <property type="component" value="Unassembled WGS sequence"/>
</dbReference>
<dbReference type="OrthoDB" id="1453319at2"/>
<dbReference type="GeneID" id="98640582"/>
<dbReference type="STRING" id="1137281.D778_02063"/>